<protein>
    <submittedName>
        <fullName evidence="2">Glycosyltransferase</fullName>
    </submittedName>
</protein>
<dbReference type="RefSeq" id="WP_346043722.1">
    <property type="nucleotide sequence ID" value="NZ_BAAACP010000005.1"/>
</dbReference>
<dbReference type="InterPro" id="IPR029044">
    <property type="entry name" value="Nucleotide-diphossugar_trans"/>
</dbReference>
<dbReference type="Pfam" id="PF00535">
    <property type="entry name" value="Glycos_transf_2"/>
    <property type="match status" value="1"/>
</dbReference>
<dbReference type="InterPro" id="IPR019734">
    <property type="entry name" value="TPR_rpt"/>
</dbReference>
<evidence type="ECO:0000313" key="3">
    <source>
        <dbReference type="Proteomes" id="UP001400965"/>
    </source>
</evidence>
<evidence type="ECO:0000313" key="2">
    <source>
        <dbReference type="EMBL" id="GAA0863189.1"/>
    </source>
</evidence>
<sequence>MEISLCMIVKDEEITIKRCLISVKDVVDEIIIVDTGSNDKTVEYAKSLGAKVYNFKWVDDFSKARNYSFSKATKDYIFWLDADDILKESDIDKFKELKLNLAKEDIDSVIMNYILEVNEYGEATFSLKRNRLVKRSNNFKWIGAVHEYLDVNGNIIQSDINIIHKKEKKYTPRNLKIYEKMLADNKDFSPREIFYFANELYDNLRYEEAINYYKKFLSCNKSYLEDNIQACSKISYCYAFLDDKINELKYILKSFEYDIPRPDFCCRLGYKFLYENNYDAAIYWYTIAINRAPKKNEMSLINHDTYTYLPWIQLCVCYSKKGDFNLAYLSNEMAAKYKPNDSYVIHNRNYLKDKVSKDIIEKSKNKNVIHYGV</sequence>
<dbReference type="PANTHER" id="PTHR43630:SF2">
    <property type="entry name" value="GLYCOSYLTRANSFERASE"/>
    <property type="match status" value="1"/>
</dbReference>
<reference evidence="3" key="1">
    <citation type="journal article" date="2019" name="Int. J. Syst. Evol. Microbiol.">
        <title>The Global Catalogue of Microorganisms (GCM) 10K type strain sequencing project: providing services to taxonomists for standard genome sequencing and annotation.</title>
        <authorList>
            <consortium name="The Broad Institute Genomics Platform"/>
            <consortium name="The Broad Institute Genome Sequencing Center for Infectious Disease"/>
            <person name="Wu L."/>
            <person name="Ma J."/>
        </authorList>
    </citation>
    <scope>NUCLEOTIDE SEQUENCE [LARGE SCALE GENOMIC DNA]</scope>
    <source>
        <strain evidence="3">JCM 6486</strain>
    </source>
</reference>
<dbReference type="Gene3D" id="1.25.40.10">
    <property type="entry name" value="Tetratricopeptide repeat domain"/>
    <property type="match status" value="1"/>
</dbReference>
<dbReference type="InterPro" id="IPR011990">
    <property type="entry name" value="TPR-like_helical_dom_sf"/>
</dbReference>
<comment type="caution">
    <text evidence="2">The sequence shown here is derived from an EMBL/GenBank/DDBJ whole genome shotgun (WGS) entry which is preliminary data.</text>
</comment>
<dbReference type="EMBL" id="BAAACP010000005">
    <property type="protein sequence ID" value="GAA0863189.1"/>
    <property type="molecule type" value="Genomic_DNA"/>
</dbReference>
<dbReference type="SMART" id="SM00028">
    <property type="entry name" value="TPR"/>
    <property type="match status" value="3"/>
</dbReference>
<feature type="domain" description="Glycosyltransferase 2-like" evidence="1">
    <location>
        <begin position="4"/>
        <end position="131"/>
    </location>
</feature>
<dbReference type="CDD" id="cd02511">
    <property type="entry name" value="Beta4Glucosyltransferase"/>
    <property type="match status" value="1"/>
</dbReference>
<dbReference type="SUPFAM" id="SSF53448">
    <property type="entry name" value="Nucleotide-diphospho-sugar transferases"/>
    <property type="match status" value="1"/>
</dbReference>
<dbReference type="Proteomes" id="UP001400965">
    <property type="component" value="Unassembled WGS sequence"/>
</dbReference>
<dbReference type="InterPro" id="IPR001173">
    <property type="entry name" value="Glyco_trans_2-like"/>
</dbReference>
<proteinExistence type="predicted"/>
<organism evidence="2 3">
    <name type="scientific">Paraclostridium tenue</name>
    <dbReference type="NCBI Taxonomy" id="1737"/>
    <lineage>
        <taxon>Bacteria</taxon>
        <taxon>Bacillati</taxon>
        <taxon>Bacillota</taxon>
        <taxon>Clostridia</taxon>
        <taxon>Peptostreptococcales</taxon>
        <taxon>Peptostreptococcaceae</taxon>
        <taxon>Paraclostridium</taxon>
    </lineage>
</organism>
<evidence type="ECO:0000259" key="1">
    <source>
        <dbReference type="Pfam" id="PF00535"/>
    </source>
</evidence>
<dbReference type="SUPFAM" id="SSF48452">
    <property type="entry name" value="TPR-like"/>
    <property type="match status" value="1"/>
</dbReference>
<name>A0ABP3XGG0_9FIRM</name>
<keyword evidence="3" id="KW-1185">Reference proteome</keyword>
<accession>A0ABP3XGG0</accession>
<dbReference type="Gene3D" id="3.90.550.10">
    <property type="entry name" value="Spore Coat Polysaccharide Biosynthesis Protein SpsA, Chain A"/>
    <property type="match status" value="1"/>
</dbReference>
<dbReference type="PANTHER" id="PTHR43630">
    <property type="entry name" value="POLY-BETA-1,6-N-ACETYL-D-GLUCOSAMINE SYNTHASE"/>
    <property type="match status" value="1"/>
</dbReference>
<gene>
    <name evidence="2" type="ORF">GCM10008917_11570</name>
</gene>